<evidence type="ECO:0000313" key="2">
    <source>
        <dbReference type="EMBL" id="CAB3719885.1"/>
    </source>
</evidence>
<dbReference type="Pfam" id="PF12728">
    <property type="entry name" value="HTH_17"/>
    <property type="match status" value="1"/>
</dbReference>
<feature type="domain" description="Helix-turn-helix" evidence="1">
    <location>
        <begin position="8"/>
        <end position="56"/>
    </location>
</feature>
<dbReference type="RefSeq" id="WP_035482224.1">
    <property type="nucleotide sequence ID" value="NZ_CADFGL010000010.1"/>
</dbReference>
<accession>A0A6J5BWY2</accession>
<organism evidence="2 3">
    <name type="scientific">Paraburkholderia phenoliruptrix</name>
    <dbReference type="NCBI Taxonomy" id="252970"/>
    <lineage>
        <taxon>Bacteria</taxon>
        <taxon>Pseudomonadati</taxon>
        <taxon>Pseudomonadota</taxon>
        <taxon>Betaproteobacteria</taxon>
        <taxon>Burkholderiales</taxon>
        <taxon>Burkholderiaceae</taxon>
        <taxon>Paraburkholderia</taxon>
    </lineage>
</organism>
<dbReference type="AlphaFoldDB" id="A0A6J5BWY2"/>
<evidence type="ECO:0000259" key="1">
    <source>
        <dbReference type="Pfam" id="PF12728"/>
    </source>
</evidence>
<protein>
    <recommendedName>
        <fullName evidence="1">Helix-turn-helix domain-containing protein</fullName>
    </recommendedName>
</protein>
<proteinExistence type="predicted"/>
<evidence type="ECO:0000313" key="3">
    <source>
        <dbReference type="Proteomes" id="UP000494249"/>
    </source>
</evidence>
<sequence length="66" mass="7416">MSILKPRLYRISDVMTMLNISRATVYRLVDAGRLTKMSLGHRTSRITAESVDALLAPHTGQTRDDN</sequence>
<dbReference type="NCBIfam" id="TIGR01764">
    <property type="entry name" value="excise"/>
    <property type="match status" value="1"/>
</dbReference>
<gene>
    <name evidence="2" type="ORF">LMG22037_04671</name>
</gene>
<dbReference type="InterPro" id="IPR010093">
    <property type="entry name" value="SinI_DNA-bd"/>
</dbReference>
<dbReference type="InterPro" id="IPR041657">
    <property type="entry name" value="HTH_17"/>
</dbReference>
<name>A0A6J5BWY2_9BURK</name>
<reference evidence="2 3" key="1">
    <citation type="submission" date="2020-04" db="EMBL/GenBank/DDBJ databases">
        <authorList>
            <person name="De Canck E."/>
        </authorList>
    </citation>
    <scope>NUCLEOTIDE SEQUENCE [LARGE SCALE GENOMIC DNA]</scope>
    <source>
        <strain evidence="2 3">LMG 22037</strain>
    </source>
</reference>
<dbReference type="GO" id="GO:0003677">
    <property type="term" value="F:DNA binding"/>
    <property type="evidence" value="ECO:0007669"/>
    <property type="project" value="InterPro"/>
</dbReference>
<dbReference type="EMBL" id="CADIKB010000028">
    <property type="protein sequence ID" value="CAB3719885.1"/>
    <property type="molecule type" value="Genomic_DNA"/>
</dbReference>
<dbReference type="Proteomes" id="UP000494249">
    <property type="component" value="Unassembled WGS sequence"/>
</dbReference>